<keyword evidence="10" id="KW-0234">DNA repair</keyword>
<dbReference type="SUPFAM" id="SSF52980">
    <property type="entry name" value="Restriction endonuclease-like"/>
    <property type="match status" value="1"/>
</dbReference>
<evidence type="ECO:0000256" key="14">
    <source>
        <dbReference type="ARBA" id="ARBA00048988"/>
    </source>
</evidence>
<keyword evidence="4" id="KW-0227">DNA damage</keyword>
<gene>
    <name evidence="17" type="ORF">AAAU18_12145</name>
</gene>
<evidence type="ECO:0000256" key="1">
    <source>
        <dbReference type="ARBA" id="ARBA00009922"/>
    </source>
</evidence>
<evidence type="ECO:0000256" key="7">
    <source>
        <dbReference type="ARBA" id="ARBA00022839"/>
    </source>
</evidence>
<evidence type="ECO:0000259" key="16">
    <source>
        <dbReference type="PROSITE" id="PS51198"/>
    </source>
</evidence>
<reference evidence="17 18" key="1">
    <citation type="submission" date="2024-04" db="EMBL/GenBank/DDBJ databases">
        <title>Human intestinal bacterial collection.</title>
        <authorList>
            <person name="Pauvert C."/>
            <person name="Hitch T.C.A."/>
            <person name="Clavel T."/>
        </authorList>
    </citation>
    <scope>NUCLEOTIDE SEQUENCE [LARGE SCALE GENOMIC DNA]</scope>
    <source>
        <strain evidence="17 18">CLA-AA-H181</strain>
    </source>
</reference>
<evidence type="ECO:0000256" key="9">
    <source>
        <dbReference type="ARBA" id="ARBA00023125"/>
    </source>
</evidence>
<evidence type="ECO:0000313" key="18">
    <source>
        <dbReference type="Proteomes" id="UP001494672"/>
    </source>
</evidence>
<comment type="catalytic activity">
    <reaction evidence="14">
        <text>ATP + H2O = ADP + phosphate + H(+)</text>
        <dbReference type="Rhea" id="RHEA:13065"/>
        <dbReference type="ChEBI" id="CHEBI:15377"/>
        <dbReference type="ChEBI" id="CHEBI:15378"/>
        <dbReference type="ChEBI" id="CHEBI:30616"/>
        <dbReference type="ChEBI" id="CHEBI:43474"/>
        <dbReference type="ChEBI" id="CHEBI:456216"/>
        <dbReference type="EC" id="5.6.2.4"/>
    </reaction>
</comment>
<dbReference type="InterPro" id="IPR011335">
    <property type="entry name" value="Restrct_endonuc-II-like"/>
</dbReference>
<dbReference type="GO" id="GO:0016787">
    <property type="term" value="F:hydrolase activity"/>
    <property type="evidence" value="ECO:0007669"/>
    <property type="project" value="UniProtKB-KW"/>
</dbReference>
<evidence type="ECO:0000256" key="8">
    <source>
        <dbReference type="ARBA" id="ARBA00022840"/>
    </source>
</evidence>
<dbReference type="SUPFAM" id="SSF52540">
    <property type="entry name" value="P-loop containing nucleoside triphosphate hydrolases"/>
    <property type="match status" value="1"/>
</dbReference>
<dbReference type="InterPro" id="IPR000212">
    <property type="entry name" value="DNA_helicase_UvrD/REP"/>
</dbReference>
<evidence type="ECO:0000256" key="5">
    <source>
        <dbReference type="ARBA" id="ARBA00022801"/>
    </source>
</evidence>
<evidence type="ECO:0000256" key="13">
    <source>
        <dbReference type="ARBA" id="ARBA00034808"/>
    </source>
</evidence>
<evidence type="ECO:0000256" key="3">
    <source>
        <dbReference type="ARBA" id="ARBA00022741"/>
    </source>
</evidence>
<dbReference type="PANTHER" id="PTHR11070:SF2">
    <property type="entry name" value="ATP-DEPENDENT DNA HELICASE SRS2"/>
    <property type="match status" value="1"/>
</dbReference>
<dbReference type="Pfam" id="PF12705">
    <property type="entry name" value="PDDEXK_1"/>
    <property type="match status" value="1"/>
</dbReference>
<dbReference type="InterPro" id="IPR011604">
    <property type="entry name" value="PDDEXK-like_dom_sf"/>
</dbReference>
<keyword evidence="9" id="KW-0238">DNA-binding</keyword>
<dbReference type="InterPro" id="IPR027417">
    <property type="entry name" value="P-loop_NTPase"/>
</dbReference>
<comment type="caution">
    <text evidence="17">The sequence shown here is derived from an EMBL/GenBank/DDBJ whole genome shotgun (WGS) entry which is preliminary data.</text>
</comment>
<feature type="binding site" evidence="15">
    <location>
        <begin position="30"/>
        <end position="37"/>
    </location>
    <ligand>
        <name>ATP</name>
        <dbReference type="ChEBI" id="CHEBI:30616"/>
    </ligand>
</feature>
<dbReference type="Gene3D" id="3.40.50.300">
    <property type="entry name" value="P-loop containing nucleotide triphosphate hydrolases"/>
    <property type="match status" value="3"/>
</dbReference>
<keyword evidence="11" id="KW-0413">Isomerase</keyword>
<proteinExistence type="inferred from homology"/>
<dbReference type="InterPro" id="IPR038726">
    <property type="entry name" value="PDDEXK_AddAB-type"/>
</dbReference>
<dbReference type="Proteomes" id="UP001494672">
    <property type="component" value="Unassembled WGS sequence"/>
</dbReference>
<dbReference type="EC" id="5.6.2.4" evidence="13"/>
<organism evidence="17 18">
    <name type="scientific">Coprococcus aceti</name>
    <dbReference type="NCBI Taxonomy" id="2981786"/>
    <lineage>
        <taxon>Bacteria</taxon>
        <taxon>Bacillati</taxon>
        <taxon>Bacillota</taxon>
        <taxon>Clostridia</taxon>
        <taxon>Lachnospirales</taxon>
        <taxon>Lachnospiraceae</taxon>
        <taxon>Coprococcus</taxon>
    </lineage>
</organism>
<dbReference type="RefSeq" id="WP_349093427.1">
    <property type="nucleotide sequence ID" value="NZ_JBBNGJ010000010.1"/>
</dbReference>
<dbReference type="Gene3D" id="3.90.320.10">
    <property type="match status" value="1"/>
</dbReference>
<feature type="domain" description="UvrD-like helicase ATP-binding" evidence="16">
    <location>
        <begin position="9"/>
        <end position="304"/>
    </location>
</feature>
<dbReference type="Gene3D" id="1.10.10.160">
    <property type="match status" value="1"/>
</dbReference>
<sequence length="975" mass="113741">MNSDSFNWDRINEQQRQAVLVSDGPVLIIAGPGTGKTFTLVKRVAYLVMEKNVSPERIMVVTFTEKAAKELLTRISNEFLNYNVNINMNEMYIGTFHSVCLRLMKEHLGGAPDENSKRMMDAFEQTYLVCRNIDEFRFLKNYSKWITANEPWQQALDICTYVNQIMEELVDFETLQKDSDEDVRFLGKLVARYTALLERHGVMDFSAIQTETYRMLETHPEILANIRQKLDYIMVDEYQDTNYIQEQIVFAIAGDKKNICVVGDDDQGMYRFRGATIRNILEFPDKFAADECKIIKLSQNYRSEDKIIQFYNRWMQNVDGINLFNWDKYRFDKEIVPARSDSFPGDSVFACDYGDGGLTGAGKKKVLDIINRLIANGNINNFNQAAFLFRSVKSKEASELGSYLEQNGIPVYSPRSDMFFDRMEVKQLIGCIMWCFNDYMDDLKKNHFNIEIPEKLKSYYIGCVKLAMTLMKQNKGLQTYIMDIMEKIRNLKGAGTTSDCRCENENESENESEHEWGLLDIFYRIISFEPFALYLSADLNGNITETRAARNLAELSRMIARFNFLHDMHKITPENKTVLPEEFFNIYIKYLYIDGVGEYEDESEYAPSGCVSFMTIHQSKGLEFPVVVVGSLNSKVKDTSNALMSAVESRFYHRPPFEPLENIKYFDFWRLYYTAFSRAQNMLILMAGDKVGKYFLPYIKSLPGIETWNCGRRFGTVKDIHYKHVYSFTSHISVYDGCPMQYKFYKEYAFAQNKMFHTSVGSLVHATLEDMNKCIISGNLERVGEETITEWFWLNYAGMQEQTGYFLTDEQQTNALNQVIRYFRHRKNELGRVWKAEEEINLVLPDYILQGIIDLVESDEDAVEIVDYKTGPKPVIEGHPERVEHYRKQLEIYAYLVEKRYGRKVKRMHLYYTSTSEDGNPLITFEWNRENVNHTVDEISETVRCIEEKKFDRSVQNSYACEFCDMRYVCGKEKC</sequence>
<keyword evidence="3 15" id="KW-0547">Nucleotide-binding</keyword>
<keyword evidence="7" id="KW-0269">Exonuclease</keyword>
<dbReference type="EMBL" id="JBBNGJ010000010">
    <property type="protein sequence ID" value="MEQ2593661.1"/>
    <property type="molecule type" value="Genomic_DNA"/>
</dbReference>
<evidence type="ECO:0000256" key="4">
    <source>
        <dbReference type="ARBA" id="ARBA00022763"/>
    </source>
</evidence>
<dbReference type="InterPro" id="IPR013986">
    <property type="entry name" value="DExx_box_DNA_helicase_dom_sf"/>
</dbReference>
<evidence type="ECO:0000256" key="11">
    <source>
        <dbReference type="ARBA" id="ARBA00023235"/>
    </source>
</evidence>
<keyword evidence="8 15" id="KW-0067">ATP-binding</keyword>
<dbReference type="GO" id="GO:0004386">
    <property type="term" value="F:helicase activity"/>
    <property type="evidence" value="ECO:0007669"/>
    <property type="project" value="UniProtKB-KW"/>
</dbReference>
<dbReference type="Pfam" id="PF00580">
    <property type="entry name" value="UvrD-helicase"/>
    <property type="match status" value="1"/>
</dbReference>
<dbReference type="InterPro" id="IPR014016">
    <property type="entry name" value="UvrD-like_ATP-bd"/>
</dbReference>
<keyword evidence="6 15" id="KW-0347">Helicase</keyword>
<name>A0ABV1IBQ9_9FIRM</name>
<dbReference type="Pfam" id="PF13361">
    <property type="entry name" value="UvrD_C"/>
    <property type="match status" value="1"/>
</dbReference>
<comment type="similarity">
    <text evidence="1">Belongs to the helicase family. UvrD subfamily.</text>
</comment>
<evidence type="ECO:0000256" key="15">
    <source>
        <dbReference type="PROSITE-ProRule" id="PRU00560"/>
    </source>
</evidence>
<keyword evidence="5 15" id="KW-0378">Hydrolase</keyword>
<evidence type="ECO:0000256" key="12">
    <source>
        <dbReference type="ARBA" id="ARBA00034617"/>
    </source>
</evidence>
<evidence type="ECO:0000256" key="2">
    <source>
        <dbReference type="ARBA" id="ARBA00022722"/>
    </source>
</evidence>
<comment type="catalytic activity">
    <reaction evidence="12">
        <text>Couples ATP hydrolysis with the unwinding of duplex DNA by translocating in the 3'-5' direction.</text>
        <dbReference type="EC" id="5.6.2.4"/>
    </reaction>
</comment>
<dbReference type="PROSITE" id="PS51198">
    <property type="entry name" value="UVRD_HELICASE_ATP_BIND"/>
    <property type="match status" value="1"/>
</dbReference>
<evidence type="ECO:0000256" key="6">
    <source>
        <dbReference type="ARBA" id="ARBA00022806"/>
    </source>
</evidence>
<protein>
    <recommendedName>
        <fullName evidence="13">DNA 3'-5' helicase</fullName>
        <ecNumber evidence="13">5.6.2.4</ecNumber>
    </recommendedName>
</protein>
<keyword evidence="18" id="KW-1185">Reference proteome</keyword>
<evidence type="ECO:0000256" key="10">
    <source>
        <dbReference type="ARBA" id="ARBA00023204"/>
    </source>
</evidence>
<keyword evidence="2" id="KW-0540">Nuclease</keyword>
<accession>A0ABV1IBQ9</accession>
<dbReference type="PANTHER" id="PTHR11070">
    <property type="entry name" value="UVRD / RECB / PCRA DNA HELICASE FAMILY MEMBER"/>
    <property type="match status" value="1"/>
</dbReference>
<dbReference type="CDD" id="cd17932">
    <property type="entry name" value="DEXQc_UvrD"/>
    <property type="match status" value="1"/>
</dbReference>
<evidence type="ECO:0000313" key="17">
    <source>
        <dbReference type="EMBL" id="MEQ2593661.1"/>
    </source>
</evidence>
<dbReference type="InterPro" id="IPR014017">
    <property type="entry name" value="DNA_helicase_UvrD-like_C"/>
</dbReference>